<sequence length="27" mass="3188">MDIRSCELQIHLYAIAPHYCNKDNNKP</sequence>
<reference evidence="1" key="1">
    <citation type="submission" date="2021-02" db="EMBL/GenBank/DDBJ databases">
        <authorList>
            <person name="Nowell W R."/>
        </authorList>
    </citation>
    <scope>NUCLEOTIDE SEQUENCE</scope>
</reference>
<evidence type="ECO:0000313" key="1">
    <source>
        <dbReference type="EMBL" id="CAF4646431.1"/>
    </source>
</evidence>
<dbReference type="AlphaFoldDB" id="A0A8S2ZTA8"/>
<evidence type="ECO:0000313" key="2">
    <source>
        <dbReference type="Proteomes" id="UP000676336"/>
    </source>
</evidence>
<comment type="caution">
    <text evidence="1">The sequence shown here is derived from an EMBL/GenBank/DDBJ whole genome shotgun (WGS) entry which is preliminary data.</text>
</comment>
<proteinExistence type="predicted"/>
<dbReference type="Proteomes" id="UP000676336">
    <property type="component" value="Unassembled WGS sequence"/>
</dbReference>
<feature type="non-terminal residue" evidence="1">
    <location>
        <position position="27"/>
    </location>
</feature>
<organism evidence="1 2">
    <name type="scientific">Rotaria magnacalcarata</name>
    <dbReference type="NCBI Taxonomy" id="392030"/>
    <lineage>
        <taxon>Eukaryota</taxon>
        <taxon>Metazoa</taxon>
        <taxon>Spiralia</taxon>
        <taxon>Gnathifera</taxon>
        <taxon>Rotifera</taxon>
        <taxon>Eurotatoria</taxon>
        <taxon>Bdelloidea</taxon>
        <taxon>Philodinida</taxon>
        <taxon>Philodinidae</taxon>
        <taxon>Rotaria</taxon>
    </lineage>
</organism>
<dbReference type="EMBL" id="CAJOBI010114033">
    <property type="protein sequence ID" value="CAF4646431.1"/>
    <property type="molecule type" value="Genomic_DNA"/>
</dbReference>
<accession>A0A8S2ZTA8</accession>
<gene>
    <name evidence="1" type="ORF">SMN809_LOCUS40912</name>
</gene>
<protein>
    <submittedName>
        <fullName evidence="1">Uncharacterized protein</fullName>
    </submittedName>
</protein>
<name>A0A8S2ZTA8_9BILA</name>